<reference evidence="2 3" key="1">
    <citation type="journal article" date="2012" name="BMC Genomics">
        <title>Comparative genomic analysis and phylogenetic position of Theileria equi.</title>
        <authorList>
            <person name="Kappmeyer L.S."/>
            <person name="Thiagarajan M."/>
            <person name="Herndon D.R."/>
            <person name="Ramsay J.D."/>
            <person name="Caler E."/>
            <person name="Djikeng A."/>
            <person name="Gillespie J.J."/>
            <person name="Lau A.O."/>
            <person name="Roalson E.H."/>
            <person name="Silva J.C."/>
            <person name="Silva M.G."/>
            <person name="Suarez C.E."/>
            <person name="Ueti M.W."/>
            <person name="Nene V.M."/>
            <person name="Mealey R.H."/>
            <person name="Knowles D.P."/>
            <person name="Brayton K.A."/>
        </authorList>
    </citation>
    <scope>NUCLEOTIDE SEQUENCE [LARGE SCALE GENOMIC DNA]</scope>
    <source>
        <strain evidence="2 3">WA</strain>
    </source>
</reference>
<name>L0AVY4_THEEQ</name>
<feature type="compositionally biased region" description="Polar residues" evidence="1">
    <location>
        <begin position="1"/>
        <end position="24"/>
    </location>
</feature>
<feature type="compositionally biased region" description="Basic residues" evidence="1">
    <location>
        <begin position="333"/>
        <end position="343"/>
    </location>
</feature>
<dbReference type="RefSeq" id="XP_004828725.1">
    <property type="nucleotide sequence ID" value="XM_004828668.1"/>
</dbReference>
<evidence type="ECO:0000313" key="2">
    <source>
        <dbReference type="EMBL" id="AFZ79059.1"/>
    </source>
</evidence>
<feature type="compositionally biased region" description="Basic residues" evidence="1">
    <location>
        <begin position="273"/>
        <end position="288"/>
    </location>
</feature>
<feature type="compositionally biased region" description="Basic and acidic residues" evidence="1">
    <location>
        <begin position="314"/>
        <end position="332"/>
    </location>
</feature>
<feature type="region of interest" description="Disordered" evidence="1">
    <location>
        <begin position="1"/>
        <end position="27"/>
    </location>
</feature>
<dbReference type="VEuPathDB" id="PiroplasmaDB:BEWA_019040"/>
<dbReference type="EMBL" id="CP001669">
    <property type="protein sequence ID" value="AFZ79059.1"/>
    <property type="molecule type" value="Genomic_DNA"/>
</dbReference>
<evidence type="ECO:0000313" key="3">
    <source>
        <dbReference type="Proteomes" id="UP000031512"/>
    </source>
</evidence>
<evidence type="ECO:0000256" key="1">
    <source>
        <dbReference type="SAM" id="MobiDB-lite"/>
    </source>
</evidence>
<accession>L0AVY4</accession>
<dbReference type="Proteomes" id="UP000031512">
    <property type="component" value="Chromosome 1"/>
</dbReference>
<dbReference type="GeneID" id="15806172"/>
<dbReference type="AlphaFoldDB" id="L0AVY4"/>
<protein>
    <submittedName>
        <fullName evidence="2">Uncharacterized protein</fullName>
    </submittedName>
</protein>
<keyword evidence="3" id="KW-1185">Reference proteome</keyword>
<gene>
    <name evidence="2" type="ORF">BEWA_019040</name>
</gene>
<proteinExistence type="predicted"/>
<dbReference type="KEGG" id="beq:BEWA_019040"/>
<organism evidence="2 3">
    <name type="scientific">Theileria equi strain WA</name>
    <dbReference type="NCBI Taxonomy" id="1537102"/>
    <lineage>
        <taxon>Eukaryota</taxon>
        <taxon>Sar</taxon>
        <taxon>Alveolata</taxon>
        <taxon>Apicomplexa</taxon>
        <taxon>Aconoidasida</taxon>
        <taxon>Piroplasmida</taxon>
        <taxon>Theileriidae</taxon>
        <taxon>Theileria</taxon>
    </lineage>
</organism>
<feature type="compositionally biased region" description="Polar residues" evidence="1">
    <location>
        <begin position="292"/>
        <end position="311"/>
    </location>
</feature>
<sequence length="359" mass="41168">MRNGMQKQSNTSENPGISSPQSVQAKRKLWNTINNDKLDNEDLSTDHYARSSSASAGFDDTYMEFRRQHTSNNRGRPRINTDILSKSNRENNTYLYNAENSLKRIPTSGRFDWNRNLGNDLTIPRAHPGQRKRNIADQFELTSSDGHKKDVKMLDDVFVMHANRNVNKFGDPFESFSDSITTINSFPSDSPRMSYSNKNIDHISSDTDDASFVSKFKLLLKRVGSKIKKCFCTVSTKSKEYITRFCDKQKQKKAERNKRRSEQKRTKEPLLGYKKRGINNKRASKHSKKESINSSDRISVPFTASSRSSSFDFEATKRDKGTISERFSEFKSRSKSRLKNKNKKTSDVPHVTLSPFPGD</sequence>
<feature type="region of interest" description="Disordered" evidence="1">
    <location>
        <begin position="248"/>
        <end position="359"/>
    </location>
</feature>